<dbReference type="GO" id="GO:0045892">
    <property type="term" value="P:negative regulation of DNA-templated transcription"/>
    <property type="evidence" value="ECO:0007669"/>
    <property type="project" value="TreeGrafter"/>
</dbReference>
<evidence type="ECO:0000256" key="6">
    <source>
        <dbReference type="ARBA" id="ARBA00023125"/>
    </source>
</evidence>
<dbReference type="STRING" id="32024.GCA_000788295_01177"/>
<dbReference type="OrthoDB" id="8659436at2"/>
<reference evidence="10 11" key="1">
    <citation type="submission" date="2018-06" db="EMBL/GenBank/DDBJ databases">
        <authorList>
            <consortium name="Pathogen Informatics"/>
            <person name="Doyle S."/>
        </authorList>
    </citation>
    <scope>NUCLEOTIDE SEQUENCE [LARGE SCALE GENOMIC DNA]</scope>
    <source>
        <strain evidence="10 11">NCTC12475</strain>
    </source>
</reference>
<keyword evidence="9" id="KW-0408">Iron</keyword>
<dbReference type="GO" id="GO:0008270">
    <property type="term" value="F:zinc ion binding"/>
    <property type="evidence" value="ECO:0007669"/>
    <property type="project" value="TreeGrafter"/>
</dbReference>
<comment type="similarity">
    <text evidence="2">Belongs to the Fur family.</text>
</comment>
<dbReference type="EMBL" id="UFVD01000001">
    <property type="protein sequence ID" value="SUX10560.1"/>
    <property type="molecule type" value="Genomic_DNA"/>
</dbReference>
<evidence type="ECO:0000256" key="1">
    <source>
        <dbReference type="ARBA" id="ARBA00002997"/>
    </source>
</evidence>
<dbReference type="GO" id="GO:0000976">
    <property type="term" value="F:transcription cis-regulatory region binding"/>
    <property type="evidence" value="ECO:0007669"/>
    <property type="project" value="TreeGrafter"/>
</dbReference>
<dbReference type="Gene3D" id="3.30.1490.190">
    <property type="match status" value="1"/>
</dbReference>
<organism evidence="10 11">
    <name type="scientific">Campylobacter sputorum subsp. sputorum</name>
    <dbReference type="NCBI Taxonomy" id="32024"/>
    <lineage>
        <taxon>Bacteria</taxon>
        <taxon>Pseudomonadati</taxon>
        <taxon>Campylobacterota</taxon>
        <taxon>Epsilonproteobacteria</taxon>
        <taxon>Campylobacterales</taxon>
        <taxon>Campylobacteraceae</taxon>
        <taxon>Campylobacter</taxon>
    </lineage>
</organism>
<evidence type="ECO:0000313" key="10">
    <source>
        <dbReference type="EMBL" id="SUX10560.1"/>
    </source>
</evidence>
<evidence type="ECO:0000256" key="2">
    <source>
        <dbReference type="ARBA" id="ARBA00007957"/>
    </source>
</evidence>
<gene>
    <name evidence="10" type="primary">perR_1</name>
    <name evidence="10" type="ORF">NCTC12475_00757</name>
</gene>
<dbReference type="Gene3D" id="1.10.10.10">
    <property type="entry name" value="Winged helix-like DNA-binding domain superfamily/Winged helix DNA-binding domain"/>
    <property type="match status" value="1"/>
</dbReference>
<evidence type="ECO:0000256" key="7">
    <source>
        <dbReference type="ARBA" id="ARBA00023163"/>
    </source>
</evidence>
<evidence type="ECO:0000256" key="3">
    <source>
        <dbReference type="ARBA" id="ARBA00022491"/>
    </source>
</evidence>
<dbReference type="Pfam" id="PF01475">
    <property type="entry name" value="FUR"/>
    <property type="match status" value="1"/>
</dbReference>
<dbReference type="SUPFAM" id="SSF46785">
    <property type="entry name" value="Winged helix' DNA-binding domain"/>
    <property type="match status" value="1"/>
</dbReference>
<sequence length="136" mass="15741">MDHISLLKKFDLKATPQRLCVLSVLSEHKHPNIDELYESIKNYYPSISLATVYKNLATLMDKGLVVEVNMPNQKTKYDIYEYPHIHIVCENCGHVEDMIFEDGSMENFQKNLEQKLSNFVEKFNVVASVKTCKHCS</sequence>
<protein>
    <submittedName>
        <fullName evidence="10">FUR family transcriptional regulator</fullName>
    </submittedName>
</protein>
<feature type="binding site" evidence="8">
    <location>
        <position position="89"/>
    </location>
    <ligand>
        <name>Zn(2+)</name>
        <dbReference type="ChEBI" id="CHEBI:29105"/>
    </ligand>
</feature>
<comment type="cofactor">
    <cofactor evidence="8">
        <name>Zn(2+)</name>
        <dbReference type="ChEBI" id="CHEBI:29105"/>
    </cofactor>
    <text evidence="8">Binds 1 zinc ion per subunit.</text>
</comment>
<keyword evidence="4 8" id="KW-0862">Zinc</keyword>
<dbReference type="InterPro" id="IPR036390">
    <property type="entry name" value="WH_DNA-bd_sf"/>
</dbReference>
<accession>A0A381DIX5</accession>
<evidence type="ECO:0000256" key="9">
    <source>
        <dbReference type="PIRSR" id="PIRSR602481-2"/>
    </source>
</evidence>
<dbReference type="GeneID" id="93091190"/>
<name>A0A381DIX5_9BACT</name>
<keyword evidence="8" id="KW-0479">Metal-binding</keyword>
<dbReference type="Proteomes" id="UP000254920">
    <property type="component" value="Unassembled WGS sequence"/>
</dbReference>
<dbReference type="CDD" id="cd07153">
    <property type="entry name" value="Fur_like"/>
    <property type="match status" value="1"/>
</dbReference>
<dbReference type="InterPro" id="IPR002481">
    <property type="entry name" value="FUR"/>
</dbReference>
<dbReference type="GO" id="GO:0003700">
    <property type="term" value="F:DNA-binding transcription factor activity"/>
    <property type="evidence" value="ECO:0007669"/>
    <property type="project" value="InterPro"/>
</dbReference>
<proteinExistence type="inferred from homology"/>
<feature type="binding site" evidence="8">
    <location>
        <position position="132"/>
    </location>
    <ligand>
        <name>Zn(2+)</name>
        <dbReference type="ChEBI" id="CHEBI:29105"/>
    </ligand>
</feature>
<dbReference type="GO" id="GO:1900376">
    <property type="term" value="P:regulation of secondary metabolite biosynthetic process"/>
    <property type="evidence" value="ECO:0007669"/>
    <property type="project" value="TreeGrafter"/>
</dbReference>
<dbReference type="RefSeq" id="WP_089182953.1">
    <property type="nucleotide sequence ID" value="NZ_CP043427.1"/>
</dbReference>
<dbReference type="PANTHER" id="PTHR33202:SF7">
    <property type="entry name" value="FERRIC UPTAKE REGULATION PROTEIN"/>
    <property type="match status" value="1"/>
</dbReference>
<feature type="binding site" evidence="8">
    <location>
        <position position="92"/>
    </location>
    <ligand>
        <name>Zn(2+)</name>
        <dbReference type="ChEBI" id="CHEBI:29105"/>
    </ligand>
</feature>
<keyword evidence="11" id="KW-1185">Reference proteome</keyword>
<keyword evidence="3" id="KW-0678">Repressor</keyword>
<dbReference type="InterPro" id="IPR036388">
    <property type="entry name" value="WH-like_DNA-bd_sf"/>
</dbReference>
<dbReference type="InterPro" id="IPR043135">
    <property type="entry name" value="Fur_C"/>
</dbReference>
<feature type="binding site" evidence="9">
    <location>
        <position position="106"/>
    </location>
    <ligand>
        <name>Fe cation</name>
        <dbReference type="ChEBI" id="CHEBI:24875"/>
    </ligand>
</feature>
<dbReference type="PANTHER" id="PTHR33202">
    <property type="entry name" value="ZINC UPTAKE REGULATION PROTEIN"/>
    <property type="match status" value="1"/>
</dbReference>
<keyword evidence="7" id="KW-0804">Transcription</keyword>
<evidence type="ECO:0000313" key="11">
    <source>
        <dbReference type="Proteomes" id="UP000254920"/>
    </source>
</evidence>
<keyword evidence="6" id="KW-0238">DNA-binding</keyword>
<keyword evidence="5" id="KW-0805">Transcription regulation</keyword>
<feature type="binding site" evidence="8">
    <location>
        <position position="135"/>
    </location>
    <ligand>
        <name>Zn(2+)</name>
        <dbReference type="ChEBI" id="CHEBI:29105"/>
    </ligand>
</feature>
<evidence type="ECO:0000256" key="4">
    <source>
        <dbReference type="ARBA" id="ARBA00022833"/>
    </source>
</evidence>
<evidence type="ECO:0000256" key="8">
    <source>
        <dbReference type="PIRSR" id="PIRSR602481-1"/>
    </source>
</evidence>
<comment type="function">
    <text evidence="1">Acts as a global negative controlling element, employing Fe(2+) as a cofactor to bind the operator of the repressed genes.</text>
</comment>
<evidence type="ECO:0000256" key="5">
    <source>
        <dbReference type="ARBA" id="ARBA00023015"/>
    </source>
</evidence>
<comment type="cofactor">
    <cofactor evidence="9">
        <name>Mn(2+)</name>
        <dbReference type="ChEBI" id="CHEBI:29035"/>
    </cofactor>
    <cofactor evidence="9">
        <name>Fe(2+)</name>
        <dbReference type="ChEBI" id="CHEBI:29033"/>
    </cofactor>
    <text evidence="9">Binds 1 Mn(2+) or Fe(2+) ion per subunit.</text>
</comment>
<dbReference type="AlphaFoldDB" id="A0A381DIX5"/>